<feature type="region of interest" description="Disordered" evidence="3">
    <location>
        <begin position="274"/>
        <end position="294"/>
    </location>
</feature>
<dbReference type="NCBIfam" id="TIGR02577">
    <property type="entry name" value="cas_TM1794_Cmr2"/>
    <property type="match status" value="1"/>
</dbReference>
<dbReference type="InterPro" id="IPR054767">
    <property type="entry name" value="Cas10-Cmr2_palm2"/>
</dbReference>
<evidence type="ECO:0000313" key="5">
    <source>
        <dbReference type="EMBL" id="MDJ1172365.1"/>
    </source>
</evidence>
<evidence type="ECO:0000256" key="1">
    <source>
        <dbReference type="ARBA" id="ARBA00022741"/>
    </source>
</evidence>
<feature type="compositionally biased region" description="Basic and acidic residues" evidence="3">
    <location>
        <begin position="276"/>
        <end position="286"/>
    </location>
</feature>
<dbReference type="InterPro" id="IPR043128">
    <property type="entry name" value="Rev_trsase/Diguanyl_cyclase"/>
</dbReference>
<reference evidence="5 6" key="1">
    <citation type="submission" date="2023-01" db="EMBL/GenBank/DDBJ databases">
        <title>Novel diversity within Roseofilum (Cyanobacteria; Desertifilaceae) from marine benthic mats with descriptions of four novel species.</title>
        <authorList>
            <person name="Wang Y."/>
            <person name="Berthold D.E."/>
            <person name="Hu J."/>
            <person name="Lefler F.W."/>
            <person name="Laughinghouse H.D. IV."/>
        </authorList>
    </citation>
    <scope>NUCLEOTIDE SEQUENCE [LARGE SCALE GENOMIC DNA]</scope>
    <source>
        <strain evidence="5 6">BLCC-M154</strain>
    </source>
</reference>
<dbReference type="Proteomes" id="UP001235303">
    <property type="component" value="Unassembled WGS sequence"/>
</dbReference>
<feature type="domain" description="Cas10/Cmr2 second palm" evidence="4">
    <location>
        <begin position="409"/>
        <end position="583"/>
    </location>
</feature>
<evidence type="ECO:0000256" key="2">
    <source>
        <dbReference type="ARBA" id="ARBA00023118"/>
    </source>
</evidence>
<evidence type="ECO:0000259" key="4">
    <source>
        <dbReference type="Pfam" id="PF22335"/>
    </source>
</evidence>
<name>A0ABT7AZM8_9CYAN</name>
<evidence type="ECO:0000256" key="3">
    <source>
        <dbReference type="SAM" id="MobiDB-lite"/>
    </source>
</evidence>
<accession>A0ABT7AZM8</accession>
<keyword evidence="6" id="KW-1185">Reference proteome</keyword>
<dbReference type="InterPro" id="IPR013407">
    <property type="entry name" value="CRISPR-assoc_prot_Cmr2"/>
</dbReference>
<protein>
    <submittedName>
        <fullName evidence="5">Type III-B CRISPR-associated protein Cas10/Cmr2</fullName>
    </submittedName>
</protein>
<proteinExistence type="predicted"/>
<dbReference type="Pfam" id="PF22335">
    <property type="entry name" value="Cas10-Cmr2_palm2"/>
    <property type="match status" value="1"/>
</dbReference>
<dbReference type="Gene3D" id="3.30.70.270">
    <property type="match status" value="1"/>
</dbReference>
<keyword evidence="2" id="KW-0051">Antiviral defense</keyword>
<dbReference type="RefSeq" id="WP_283756115.1">
    <property type="nucleotide sequence ID" value="NZ_JAQOSP010000150.1"/>
</dbReference>
<comment type="caution">
    <text evidence="5">The sequence shown here is derived from an EMBL/GenBank/DDBJ whole genome shotgun (WGS) entry which is preliminary data.</text>
</comment>
<gene>
    <name evidence="5" type="primary">cas10</name>
    <name evidence="5" type="ORF">PMG71_23325</name>
</gene>
<evidence type="ECO:0000313" key="6">
    <source>
        <dbReference type="Proteomes" id="UP001235303"/>
    </source>
</evidence>
<keyword evidence="1" id="KW-0547">Nucleotide-binding</keyword>
<dbReference type="EMBL" id="JAQOSP010000150">
    <property type="protein sequence ID" value="MDJ1172365.1"/>
    <property type="molecule type" value="Genomic_DNA"/>
</dbReference>
<sequence>MPKNSSLLTETDPISIGIAWCLAWGEEQQPQISIEDLQQMRNILLAQGDLPAEVKPFVEQAQKLAELPYPETVEQLQQLSEENPNLWNAKIGLVYGGATKIKQYVFEASNLQDIRGASALLDRINLVDIPAFFGQGESTLIKQWLDKPENFPGLHQALIPELIIYSTGGNILAFCPAAYIDQLANAIEKRYTEESLTANSCAVGDTFRFLELRFGLLKEPIQETNWLEWYQRNSSHPLVQAYYGQSESDPSENFKDRKSFNELVGQLATRFNQRRSGYEQPKENRPSRRYPPMFETHPYVRRDETEHRSTVRQAQRLPSEPWLSDSLARKRIAGQKSKRDSQNVGWYKSSEWLDWEPGEFKSWVSKFEGYLTSDALYRNCPEYQHLEDSHKEARSLRELGNVSEPKGFVAYVYADGNNMGGYIQKIKTPQEYQRFSENVSEATEKSVYKALERHLKPRKLEGLNDSDNENRNGKWIHPFEILTIGGDDVMLIVPAEKALEIAKTIGEEFENILLMLDPSLAVSSEKIQKPESTIHRWKLGEAPSSHCQLSMSVGVLITALDTPIYYAEDLTKQLLKSAKKKAKEAKKNASYYGGTIDFLVMKSVTMLSSSIATFRKKGLEIEGKPKLKLYAAPYTLHEIGGLLETVKALKDSEFPRSQLYQVRSLLEQGKNTAMLNYRYFRVRLKEEKQQPLLKKFEEAWCPPKDRNNRGNLAPWMSLKEDSSTTYETIWHELVDLYPFVEEPDKTSEQSIESEAEVS</sequence>
<organism evidence="5 6">
    <name type="scientific">Roseofilum acuticapitatum BLCC-M154</name>
    <dbReference type="NCBI Taxonomy" id="3022444"/>
    <lineage>
        <taxon>Bacteria</taxon>
        <taxon>Bacillati</taxon>
        <taxon>Cyanobacteriota</taxon>
        <taxon>Cyanophyceae</taxon>
        <taxon>Desertifilales</taxon>
        <taxon>Desertifilaceae</taxon>
        <taxon>Roseofilum</taxon>
        <taxon>Roseofilum acuticapitatum</taxon>
    </lineage>
</organism>